<keyword evidence="3" id="KW-1185">Reference proteome</keyword>
<evidence type="ECO:0000313" key="3">
    <source>
        <dbReference type="Proteomes" id="UP000441585"/>
    </source>
</evidence>
<dbReference type="AlphaFoldDB" id="A0A6I2M7H8"/>
<name>A0A6I2M7H8_9BACI</name>
<sequence>MNQTYDDYNEKIEQIEKALENLLESFADCKNTMRSGFDEIHTRLDRMLDKEE</sequence>
<evidence type="ECO:0000256" key="1">
    <source>
        <dbReference type="SAM" id="Coils"/>
    </source>
</evidence>
<comment type="caution">
    <text evidence="2">The sequence shown here is derived from an EMBL/GenBank/DDBJ whole genome shotgun (WGS) entry which is preliminary data.</text>
</comment>
<evidence type="ECO:0000313" key="2">
    <source>
        <dbReference type="EMBL" id="MRX52371.1"/>
    </source>
</evidence>
<dbReference type="EMBL" id="WKKF01000001">
    <property type="protein sequence ID" value="MRX52371.1"/>
    <property type="molecule type" value="Genomic_DNA"/>
</dbReference>
<proteinExistence type="predicted"/>
<reference evidence="2 3" key="1">
    <citation type="submission" date="2019-11" db="EMBL/GenBank/DDBJ databases">
        <title>Bacillus idriensis genome.</title>
        <authorList>
            <person name="Konopka E.N."/>
            <person name="Newman J.D."/>
        </authorList>
    </citation>
    <scope>NUCLEOTIDE SEQUENCE [LARGE SCALE GENOMIC DNA]</scope>
    <source>
        <strain evidence="2 3">DSM 19097</strain>
    </source>
</reference>
<feature type="coiled-coil region" evidence="1">
    <location>
        <begin position="1"/>
        <end position="32"/>
    </location>
</feature>
<accession>A0A6I2M7H8</accession>
<organism evidence="2 3">
    <name type="scientific">Metabacillus idriensis</name>
    <dbReference type="NCBI Taxonomy" id="324768"/>
    <lineage>
        <taxon>Bacteria</taxon>
        <taxon>Bacillati</taxon>
        <taxon>Bacillota</taxon>
        <taxon>Bacilli</taxon>
        <taxon>Bacillales</taxon>
        <taxon>Bacillaceae</taxon>
        <taxon>Metabacillus</taxon>
    </lineage>
</organism>
<protein>
    <submittedName>
        <fullName evidence="2">Uncharacterized protein</fullName>
    </submittedName>
</protein>
<dbReference type="Proteomes" id="UP000441585">
    <property type="component" value="Unassembled WGS sequence"/>
</dbReference>
<dbReference type="RefSeq" id="WP_154317787.1">
    <property type="nucleotide sequence ID" value="NZ_CAJGAA010000001.1"/>
</dbReference>
<gene>
    <name evidence="2" type="ORF">GJU41_00175</name>
</gene>
<keyword evidence="1" id="KW-0175">Coiled coil</keyword>